<evidence type="ECO:0000256" key="2">
    <source>
        <dbReference type="SAM" id="SignalP"/>
    </source>
</evidence>
<keyword evidence="1" id="KW-1133">Transmembrane helix</keyword>
<proteinExistence type="predicted"/>
<dbReference type="AlphaFoldDB" id="A0AAE9JMD5"/>
<keyword evidence="1" id="KW-0472">Membrane</keyword>
<evidence type="ECO:0000256" key="1">
    <source>
        <dbReference type="SAM" id="Phobius"/>
    </source>
</evidence>
<dbReference type="EMBL" id="CP092624">
    <property type="protein sequence ID" value="UMM37929.1"/>
    <property type="molecule type" value="Genomic_DNA"/>
</dbReference>
<evidence type="ECO:0000313" key="4">
    <source>
        <dbReference type="Proteomes" id="UP000829354"/>
    </source>
</evidence>
<keyword evidence="4" id="KW-1185">Reference proteome</keyword>
<evidence type="ECO:0000313" key="3">
    <source>
        <dbReference type="EMBL" id="UMM37929.1"/>
    </source>
</evidence>
<organism evidence="3 4">
    <name type="scientific">Caenorhabditis briggsae</name>
    <dbReference type="NCBI Taxonomy" id="6238"/>
    <lineage>
        <taxon>Eukaryota</taxon>
        <taxon>Metazoa</taxon>
        <taxon>Ecdysozoa</taxon>
        <taxon>Nematoda</taxon>
        <taxon>Chromadorea</taxon>
        <taxon>Rhabditida</taxon>
        <taxon>Rhabditina</taxon>
        <taxon>Rhabditomorpha</taxon>
        <taxon>Rhabditoidea</taxon>
        <taxon>Rhabditidae</taxon>
        <taxon>Peloderinae</taxon>
        <taxon>Caenorhabditis</taxon>
    </lineage>
</organism>
<name>A0AAE9JMD5_CAEBR</name>
<feature type="chain" id="PRO_5042260695" evidence="2">
    <location>
        <begin position="18"/>
        <end position="326"/>
    </location>
</feature>
<keyword evidence="1" id="KW-0812">Transmembrane</keyword>
<dbReference type="Proteomes" id="UP000829354">
    <property type="component" value="Chromosome V"/>
</dbReference>
<reference evidence="3 4" key="1">
    <citation type="submission" date="2022-04" db="EMBL/GenBank/DDBJ databases">
        <title>Chromosome-level reference genomes for two strains of Caenorhabditis briggsae: an improved platform for comparative genomics.</title>
        <authorList>
            <person name="Stevens L."/>
            <person name="Andersen E."/>
        </authorList>
    </citation>
    <scope>NUCLEOTIDE SEQUENCE [LARGE SCALE GENOMIC DNA]</scope>
    <source>
        <strain evidence="3">VX34</strain>
        <tissue evidence="3">Whole-organism</tissue>
    </source>
</reference>
<accession>A0AAE9JMD5</accession>
<keyword evidence="2" id="KW-0732">Signal</keyword>
<gene>
    <name evidence="3" type="ORF">L5515_009542</name>
</gene>
<feature type="transmembrane region" description="Helical" evidence="1">
    <location>
        <begin position="280"/>
        <end position="306"/>
    </location>
</feature>
<sequence length="326" mass="37044">MKAALLVLVLLVHTVHSYSDTRAKTIQFFNSARSLIAKNAQIANMNELEYHQELENILYVQLGEIGGCSVPRIIYDDSDSEILVEYHLNVDTETMDKQSFSKLFGGAAKQMMGYVETKLTNRSSMDHLEANARLEEKPLLMDCVLLRIHILNGINRPIGEKNSYPEIPLEVNQPNKSRSSRPGPQFSVKMVGMEYTNNNENDGLEVLNKWEKMSESQIADRVKIYKATKGMNRTLDDKYFSTGCQQYFDTADYDYGNTTTAGYKFCCEMLNYCKWYNQTWFHITMGAVALIIIISCIIGSCCWLCGGRGRVGKDSKKMESSEENDD</sequence>
<protein>
    <submittedName>
        <fullName evidence="3">Uncharacterized protein</fullName>
    </submittedName>
</protein>
<feature type="signal peptide" evidence="2">
    <location>
        <begin position="1"/>
        <end position="17"/>
    </location>
</feature>